<dbReference type="KEGG" id="ccro:CMC5_084900"/>
<dbReference type="AlphaFoldDB" id="A0A0K1ENA3"/>
<organism evidence="2 3">
    <name type="scientific">Chondromyces crocatus</name>
    <dbReference type="NCBI Taxonomy" id="52"/>
    <lineage>
        <taxon>Bacteria</taxon>
        <taxon>Pseudomonadati</taxon>
        <taxon>Myxococcota</taxon>
        <taxon>Polyangia</taxon>
        <taxon>Polyangiales</taxon>
        <taxon>Polyangiaceae</taxon>
        <taxon>Chondromyces</taxon>
    </lineage>
</organism>
<proteinExistence type="predicted"/>
<dbReference type="Proteomes" id="UP000067626">
    <property type="component" value="Chromosome"/>
</dbReference>
<feature type="region of interest" description="Disordered" evidence="1">
    <location>
        <begin position="52"/>
        <end position="133"/>
    </location>
</feature>
<keyword evidence="3" id="KW-1185">Reference proteome</keyword>
<evidence type="ECO:0000313" key="3">
    <source>
        <dbReference type="Proteomes" id="UP000067626"/>
    </source>
</evidence>
<name>A0A0K1ENA3_CHOCO</name>
<accession>A0A0K1ENA3</accession>
<feature type="compositionally biased region" description="Basic and acidic residues" evidence="1">
    <location>
        <begin position="98"/>
        <end position="111"/>
    </location>
</feature>
<evidence type="ECO:0000256" key="1">
    <source>
        <dbReference type="SAM" id="MobiDB-lite"/>
    </source>
</evidence>
<dbReference type="STRING" id="52.CMC5_084900"/>
<evidence type="ECO:0000313" key="2">
    <source>
        <dbReference type="EMBL" id="AKT42107.1"/>
    </source>
</evidence>
<feature type="compositionally biased region" description="Low complexity" evidence="1">
    <location>
        <begin position="79"/>
        <end position="94"/>
    </location>
</feature>
<gene>
    <name evidence="2" type="ORF">CMC5_084900</name>
</gene>
<sequence length="133" mass="14614">MARRGLGLSAESEALLRSETIEARLDEHIVLRDLDQQPEALWSFLLSAGYLKPATPARRTRPPLRLPGHPQPRDPPRLRGPLPGLAPARLAGSAPRRRPGDRLVDRRREHPGSAPGAPALERPLLPGPSRPRP</sequence>
<reference evidence="2 3" key="1">
    <citation type="submission" date="2015-07" db="EMBL/GenBank/DDBJ databases">
        <title>Genome analysis of myxobacterium Chondromyces crocatus Cm c5 reveals a high potential for natural compound synthesis and the genetic basis for the loss of fruiting body formation.</title>
        <authorList>
            <person name="Zaburannyi N."/>
            <person name="Bunk B."/>
            <person name="Maier J."/>
            <person name="Overmann J."/>
            <person name="Mueller R."/>
        </authorList>
    </citation>
    <scope>NUCLEOTIDE SEQUENCE [LARGE SCALE GENOMIC DNA]</scope>
    <source>
        <strain evidence="2 3">Cm c5</strain>
    </source>
</reference>
<dbReference type="EMBL" id="CP012159">
    <property type="protein sequence ID" value="AKT42107.1"/>
    <property type="molecule type" value="Genomic_DNA"/>
</dbReference>
<protein>
    <submittedName>
        <fullName evidence="2">Uncharacterized protein</fullName>
    </submittedName>
</protein>